<dbReference type="GO" id="GO:0032367">
    <property type="term" value="P:intracellular cholesterol transport"/>
    <property type="evidence" value="ECO:0007669"/>
    <property type="project" value="InterPro"/>
</dbReference>
<evidence type="ECO:0000256" key="8">
    <source>
        <dbReference type="ARBA" id="ARBA00023055"/>
    </source>
</evidence>
<dbReference type="FunFam" id="1.25.10.10:FF:000080">
    <property type="entry name" value="lisH domain and HEAT repeat-containing protein KIAA1468 homolog"/>
    <property type="match status" value="1"/>
</dbReference>
<evidence type="ECO:0000256" key="9">
    <source>
        <dbReference type="ARBA" id="ARBA00084053"/>
    </source>
</evidence>
<feature type="region of interest" description="Disordered" evidence="11">
    <location>
        <begin position="362"/>
        <end position="436"/>
    </location>
</feature>
<comment type="subcellular location">
    <subcellularLocation>
        <location evidence="2">Golgi apparatus</location>
        <location evidence="2">trans-Golgi network</location>
    </subcellularLocation>
    <subcellularLocation>
        <location evidence="1">Recycling endosome</location>
    </subcellularLocation>
</comment>
<dbReference type="PANTHER" id="PTHR32059:SF0">
    <property type="entry name" value="RAB11-BINDING PROTEIN RELCH"/>
    <property type="match status" value="1"/>
</dbReference>
<dbReference type="Proteomes" id="UP000694557">
    <property type="component" value="Unassembled WGS sequence"/>
</dbReference>
<dbReference type="RefSeq" id="XP_031652391.1">
    <property type="nucleotide sequence ID" value="XM_031796531.1"/>
</dbReference>
<dbReference type="GO" id="GO:0055037">
    <property type="term" value="C:recycling endosome"/>
    <property type="evidence" value="ECO:0007669"/>
    <property type="project" value="UniProtKB-SubCell"/>
</dbReference>
<dbReference type="GO" id="GO:0005802">
    <property type="term" value="C:trans-Golgi network"/>
    <property type="evidence" value="ECO:0007669"/>
    <property type="project" value="InterPro"/>
</dbReference>
<dbReference type="InterPro" id="IPR021133">
    <property type="entry name" value="HEAT_type_2"/>
</dbReference>
<reference evidence="12" key="2">
    <citation type="submission" date="2025-09" db="UniProtKB">
        <authorList>
            <consortium name="Ensembl"/>
        </authorList>
    </citation>
    <scope>IDENTIFICATION</scope>
</reference>
<evidence type="ECO:0000313" key="12">
    <source>
        <dbReference type="Ensembl" id="ENSOKIP00005108873.1"/>
    </source>
</evidence>
<evidence type="ECO:0000256" key="2">
    <source>
        <dbReference type="ARBA" id="ARBA00004601"/>
    </source>
</evidence>
<keyword evidence="13" id="KW-1185">Reference proteome</keyword>
<dbReference type="CTD" id="57614"/>
<evidence type="ECO:0000256" key="11">
    <source>
        <dbReference type="SAM" id="MobiDB-lite"/>
    </source>
</evidence>
<feature type="compositionally biased region" description="Polar residues" evidence="11">
    <location>
        <begin position="33"/>
        <end position="46"/>
    </location>
</feature>
<keyword evidence="7" id="KW-0175">Coiled coil</keyword>
<dbReference type="InterPro" id="IPR011989">
    <property type="entry name" value="ARM-like"/>
</dbReference>
<dbReference type="Gene3D" id="1.25.10.10">
    <property type="entry name" value="Leucine-rich Repeat Variant"/>
    <property type="match status" value="2"/>
</dbReference>
<feature type="region of interest" description="Disordered" evidence="11">
    <location>
        <begin position="203"/>
        <end position="230"/>
    </location>
</feature>
<evidence type="ECO:0000256" key="3">
    <source>
        <dbReference type="ARBA" id="ARBA00022448"/>
    </source>
</evidence>
<evidence type="ECO:0000256" key="5">
    <source>
        <dbReference type="ARBA" id="ARBA00022753"/>
    </source>
</evidence>
<dbReference type="InterPro" id="IPR040362">
    <property type="entry name" value="RELCH"/>
</dbReference>
<dbReference type="InterPro" id="IPR006594">
    <property type="entry name" value="LisH"/>
</dbReference>
<keyword evidence="3" id="KW-0813">Transport</keyword>
<organism evidence="12 13">
    <name type="scientific">Oncorhynchus kisutch</name>
    <name type="common">Coho salmon</name>
    <name type="synonym">Salmo kisutch</name>
    <dbReference type="NCBI Taxonomy" id="8019"/>
    <lineage>
        <taxon>Eukaryota</taxon>
        <taxon>Metazoa</taxon>
        <taxon>Chordata</taxon>
        <taxon>Craniata</taxon>
        <taxon>Vertebrata</taxon>
        <taxon>Euteleostomi</taxon>
        <taxon>Actinopterygii</taxon>
        <taxon>Neopterygii</taxon>
        <taxon>Teleostei</taxon>
        <taxon>Protacanthopterygii</taxon>
        <taxon>Salmoniformes</taxon>
        <taxon>Salmonidae</taxon>
        <taxon>Salmoninae</taxon>
        <taxon>Oncorhynchus</taxon>
    </lineage>
</organism>
<sequence length="1181" mass="131120">MAAGNVNPFNLSDSEDEADQRAEDGVHIEKSPSVGTQGPSSNNPFSPQADAEPPALLVSSTRTSPCVEGISVSVAAAAMTVALAETRVSVDVIAAQLIRDHYILTALEFHTELLESGRELPRLRDYFSNPGNFERQTGTPPACKEQGLGPGGPLNRAGSISTLDSLDFARYSDDGNRESDERVAVLEFELRKAKETIQALRTNLTQAAESDTQERNKNYSSHPETQEPIRPLEKRALNFLVNEYLLKNEYKLSAITFSDENDDQDFELWDDVGLNIPKPPDLLQIYRNCGSALPSPRNTVDVAVGVESGELTGNYITQKSDLLQQQQTEVVEELEYQISLLNEEKQSLADYIKKLQSEIQSLRRTVSPPPHDQGSQPNPPSSSSSSTPPQPLLDNGQYLDIRGASEPDKPPTESIPPTQTISNPTHTSSQPHAKLKSRGTVVFDQPNRKLSPAFQQALLSFCKMSADSRLGAEVSRIADNEESVMLMLGRCLPHIVPNVLLAKREELIPLILCTACLHPEPKERDQLLHILFNLIKRPDDEQRQMILTGCVAFARHVGPTRVEAELLPQCWEQINHKYPERRLLVAEACGALAPYLPKEIRSSLVLSMLQQMLAEDKADMVREAVVKSLAIIMGYIDDPDKYSQGFELMLLSLGDPSERVVSAIHQVFIPAFAAWTTELGNLQTTLIPSLLARIEKLLKQGEHGLDEHKLHMFLSALQSLIPPLFSVVIQNAPFTHRVNLQGDIPPIEVTRFPRPASPLQDIATIVGSRETLSALLILYDYQLEHEGTTGWDSLLWVVNQLLPQLIDIVGRINVASTTCVHEFSRFFWRLCRTFGKIFTNTKVKPQFQEILRLSEENVDALTGNGILTKATVPIYATGVLTCYNQDEDRKLLVGFLEDVMTTLSLSHAPLDSLKASFVELGANPVYHELLLTVLWYGVVHTSALVRCTAARMFELLVKGVNETLVAQRVVPALITLSSDPEISVRISTIPAFGTIMETVTQKELLERVKMQLASFLEDPQYQDQHSLHMEIIRTFGRVGPNAEPRFRDEFVLPHLHKLALGNNVQATESKRIDIATQLFEAYSALSCCFISEELMVNHFLPGLRCLRTDMEQLSPEHEVILSSMIKEGEMKVENRGIGQAEGSVSIAASLVGEDAKTKFLSKMGQLTTSGAMLANVFQRKK</sequence>
<accession>A0A8C7L079</accession>
<keyword evidence="5" id="KW-0967">Endosome</keyword>
<keyword evidence="4" id="KW-0677">Repeat</keyword>
<reference evidence="12" key="1">
    <citation type="submission" date="2025-08" db="UniProtKB">
        <authorList>
            <consortium name="Ensembl"/>
        </authorList>
    </citation>
    <scope>IDENTIFICATION</scope>
</reference>
<evidence type="ECO:0000313" key="13">
    <source>
        <dbReference type="Proteomes" id="UP000694557"/>
    </source>
</evidence>
<dbReference type="Ensembl" id="ENSOKIT00005116646.1">
    <property type="protein sequence ID" value="ENSOKIP00005108873.1"/>
    <property type="gene ID" value="ENSOKIG00005045589.1"/>
</dbReference>
<evidence type="ECO:0000256" key="10">
    <source>
        <dbReference type="PROSITE-ProRule" id="PRU00103"/>
    </source>
</evidence>
<proteinExistence type="predicted"/>
<dbReference type="FunFam" id="1.25.10.10:FF:000218">
    <property type="entry name" value="lisH domain and HEAT repeat-containing protein KIAA1468 homolog isoform X1"/>
    <property type="match status" value="1"/>
</dbReference>
<dbReference type="PROSITE" id="PS50896">
    <property type="entry name" value="LISH"/>
    <property type="match status" value="1"/>
</dbReference>
<dbReference type="PROSITE" id="PS50077">
    <property type="entry name" value="HEAT_REPEAT"/>
    <property type="match status" value="1"/>
</dbReference>
<gene>
    <name evidence="12" type="primary">RELCH</name>
    <name evidence="12" type="synonym">relch</name>
</gene>
<dbReference type="PANTHER" id="PTHR32059">
    <property type="entry name" value="RAB11-BINDING PROTEIN RELCH"/>
    <property type="match status" value="1"/>
</dbReference>
<keyword evidence="8" id="KW-0445">Lipid transport</keyword>
<evidence type="ECO:0000256" key="6">
    <source>
        <dbReference type="ARBA" id="ARBA00023034"/>
    </source>
</evidence>
<evidence type="ECO:0000256" key="1">
    <source>
        <dbReference type="ARBA" id="ARBA00004172"/>
    </source>
</evidence>
<name>A0A8C7L079_ONCKI</name>
<evidence type="ECO:0000256" key="4">
    <source>
        <dbReference type="ARBA" id="ARBA00022737"/>
    </source>
</evidence>
<keyword evidence="6" id="KW-0333">Golgi apparatus</keyword>
<feature type="repeat" description="HEAT" evidence="10">
    <location>
        <begin position="969"/>
        <end position="1007"/>
    </location>
</feature>
<protein>
    <recommendedName>
        <fullName evidence="9">LisH domain and HEAT repeat-containing protein KIAA1468</fullName>
    </recommendedName>
</protein>
<dbReference type="SUPFAM" id="SSF48371">
    <property type="entry name" value="ARM repeat"/>
    <property type="match status" value="1"/>
</dbReference>
<dbReference type="AlphaFoldDB" id="A0A8C7L079"/>
<dbReference type="GeneID" id="109878537"/>
<feature type="region of interest" description="Disordered" evidence="11">
    <location>
        <begin position="131"/>
        <end position="159"/>
    </location>
</feature>
<feature type="region of interest" description="Disordered" evidence="11">
    <location>
        <begin position="1"/>
        <end position="54"/>
    </location>
</feature>
<dbReference type="SMART" id="SM00667">
    <property type="entry name" value="LisH"/>
    <property type="match status" value="1"/>
</dbReference>
<dbReference type="GeneTree" id="ENSGT00390000004385"/>
<dbReference type="InterPro" id="IPR016024">
    <property type="entry name" value="ARM-type_fold"/>
</dbReference>
<feature type="compositionally biased region" description="Basic and acidic residues" evidence="11">
    <location>
        <begin position="19"/>
        <end position="30"/>
    </location>
</feature>
<feature type="compositionally biased region" description="Polar residues" evidence="11">
    <location>
        <begin position="415"/>
        <end position="431"/>
    </location>
</feature>
<evidence type="ECO:0000256" key="7">
    <source>
        <dbReference type="ARBA" id="ARBA00023054"/>
    </source>
</evidence>